<evidence type="ECO:0000256" key="2">
    <source>
        <dbReference type="ARBA" id="ARBA00022553"/>
    </source>
</evidence>
<name>H2B0R3_KAZAF</name>
<comment type="subunit">
    <text evidence="3">Heterodimer of SLM1-SLM2. Binds phosphatidylinositol 4,5-bisphosphate, which is required for function. Interacts with the TORC2 subunits AVO2, BIT61 and TOR2. Interacts with the calcineurin catalytic subunits CNA1 and CNA2.</text>
</comment>
<dbReference type="GO" id="GO:0051017">
    <property type="term" value="P:actin filament bundle assembly"/>
    <property type="evidence" value="ECO:0007669"/>
    <property type="project" value="EnsemblFungi"/>
</dbReference>
<dbReference type="FunFam" id="2.30.29.30:FF:000328">
    <property type="entry name" value="Phosphatidylinositol 4,5-bisphosphate-binding protein SLM1"/>
    <property type="match status" value="1"/>
</dbReference>
<evidence type="ECO:0000256" key="3">
    <source>
        <dbReference type="ARBA" id="ARBA00064463"/>
    </source>
</evidence>
<dbReference type="GO" id="GO:0070941">
    <property type="term" value="P:eisosome assembly"/>
    <property type="evidence" value="ECO:0007669"/>
    <property type="project" value="EnsemblFungi"/>
</dbReference>
<dbReference type="Gene3D" id="2.30.29.30">
    <property type="entry name" value="Pleckstrin-homology domain (PH domain)/Phosphotyrosine-binding domain (PTB)"/>
    <property type="match status" value="1"/>
</dbReference>
<evidence type="ECO:0000256" key="1">
    <source>
        <dbReference type="ARBA" id="ARBA00004413"/>
    </source>
</evidence>
<reference evidence="5 6" key="1">
    <citation type="journal article" date="2011" name="Proc. Natl. Acad. Sci. U.S.A.">
        <title>Evolutionary erosion of yeast sex chromosomes by mating-type switching accidents.</title>
        <authorList>
            <person name="Gordon J.L."/>
            <person name="Armisen D."/>
            <person name="Proux-Wera E."/>
            <person name="Oheigeartaigh S.S."/>
            <person name="Byrne K.P."/>
            <person name="Wolfe K.H."/>
        </authorList>
    </citation>
    <scope>NUCLEOTIDE SEQUENCE [LARGE SCALE GENOMIC DNA]</scope>
    <source>
        <strain evidence="6">ATCC 22294 / BCRC 22015 / CBS 2517 / CECT 1963 / NBRC 1671 / NRRL Y-8276</strain>
    </source>
</reference>
<dbReference type="Pfam" id="PF20400">
    <property type="entry name" value="BAR_4"/>
    <property type="match status" value="1"/>
</dbReference>
<dbReference type="FunFam" id="1.20.1270.60:FF:000078">
    <property type="entry name" value="Slm1p"/>
    <property type="match status" value="1"/>
</dbReference>
<dbReference type="OrthoDB" id="5598057at2759"/>
<dbReference type="RefSeq" id="XP_003959348.1">
    <property type="nucleotide sequence ID" value="XM_003959299.1"/>
</dbReference>
<proteinExistence type="predicted"/>
<dbReference type="GO" id="GO:0005886">
    <property type="term" value="C:plasma membrane"/>
    <property type="evidence" value="ECO:0007669"/>
    <property type="project" value="UniProtKB-SubCell"/>
</dbReference>
<sequence>MPYSMTNVLQHQQTNLQHLYSLQNHSKSLNSDFGKDQSYLPKEVQQFVVEHQETKSTLYGKNNTDNDDATTLSSNNERTVVRTALDSDRLQVPNTSNNGINHVRYASLPNNINLNTNNIQVSVNSGNYATFNGIKRFKNSLTNASFQSRLRNSLQSQHKSLQQQIQFDTDPTSPTSVLVPTTAQPTVLLANRFSAWRSVIKSTLIYLNEIASIQDEIVRQQLRLAQSIQFPFFTVENSYQPTTTHDKVNQNFFLPLGNGSVQDLPTILICYHNSMAANASKASKELITEVIPRLNALKDDLLVKIKEIKSLQSDFKNNCLKEIEATKALLKTFKEAICDTKISSKPKVDPYLAKLTLNRQLKRQLSEENFLHEAFNNLQVSGRELENVVVMEIQNALTIYATLVGQQAQVVFDLLISKLDLGLLNIDPVFEWTNFISRDANFLGHDVAMRNFKEIKYKYQDDPFTFELKSGHLERRSKFLKNYTKGYYVLTATFLHEFRTSDRKNDIAPLNSFLLSDCAIKEYSNNKAEVKFTLHQKEVGLLSRGHNWTFKANSNKSMVEWFGMIKTISELKNRKEKLKFIKDQIRKNTGNLLTVKKSESLNDSNVETIDISKNIPSLVNIDTQTSSSFPDTPDSRNFSITKLLVEIPSDGHRTKV</sequence>
<comment type="subcellular location">
    <subcellularLocation>
        <location evidence="1">Cell membrane</location>
        <topology evidence="1">Peripheral membrane protein</topology>
        <orientation evidence="1">Cytoplasmic side</orientation>
    </subcellularLocation>
</comment>
<dbReference type="GO" id="GO:0016197">
    <property type="term" value="P:endosomal transport"/>
    <property type="evidence" value="ECO:0007669"/>
    <property type="project" value="EnsemblFungi"/>
</dbReference>
<dbReference type="GO" id="GO:0031929">
    <property type="term" value="P:TOR signaling"/>
    <property type="evidence" value="ECO:0007669"/>
    <property type="project" value="EnsemblFungi"/>
</dbReference>
<evidence type="ECO:0000259" key="4">
    <source>
        <dbReference type="PROSITE" id="PS50003"/>
    </source>
</evidence>
<dbReference type="PANTHER" id="PTHR31941">
    <property type="entry name" value="CYTOSKELETAL SIGNALING PROTEIN SLM1"/>
    <property type="match status" value="1"/>
</dbReference>
<dbReference type="SUPFAM" id="SSF50729">
    <property type="entry name" value="PH domain-like"/>
    <property type="match status" value="1"/>
</dbReference>
<dbReference type="KEGG" id="kaf:KAFR_0J01470"/>
<organism evidence="5 6">
    <name type="scientific">Kazachstania africana (strain ATCC 22294 / BCRC 22015 / CBS 2517 / CECT 1963 / NBRC 1671 / NRRL Y-8276)</name>
    <name type="common">Yeast</name>
    <name type="synonym">Kluyveromyces africanus</name>
    <dbReference type="NCBI Taxonomy" id="1071382"/>
    <lineage>
        <taxon>Eukaryota</taxon>
        <taxon>Fungi</taxon>
        <taxon>Dikarya</taxon>
        <taxon>Ascomycota</taxon>
        <taxon>Saccharomycotina</taxon>
        <taxon>Saccharomycetes</taxon>
        <taxon>Saccharomycetales</taxon>
        <taxon>Saccharomycetaceae</taxon>
        <taxon>Kazachstania</taxon>
    </lineage>
</organism>
<dbReference type="GO" id="GO:0072659">
    <property type="term" value="P:protein localization to plasma membrane"/>
    <property type="evidence" value="ECO:0007669"/>
    <property type="project" value="EnsemblFungi"/>
</dbReference>
<dbReference type="Proteomes" id="UP000005220">
    <property type="component" value="Chromosome 10"/>
</dbReference>
<dbReference type="HOGENOM" id="CLU_013663_1_0_1"/>
<gene>
    <name evidence="5" type="primary">KAFR0J01470</name>
    <name evidence="5" type="ORF">KAFR_0J01470</name>
</gene>
<dbReference type="CDD" id="cd13311">
    <property type="entry name" value="PH_Slm1"/>
    <property type="match status" value="1"/>
</dbReference>
<dbReference type="GeneID" id="13883863"/>
<dbReference type="eggNOG" id="ENOG502QRAF">
    <property type="taxonomic scope" value="Eukaryota"/>
</dbReference>
<evidence type="ECO:0000313" key="5">
    <source>
        <dbReference type="EMBL" id="CCF60213.1"/>
    </source>
</evidence>
<feature type="domain" description="PH" evidence="4">
    <location>
        <begin position="466"/>
        <end position="570"/>
    </location>
</feature>
<dbReference type="PANTHER" id="PTHR31941:SF16">
    <property type="entry name" value="PHOSPHATIDYLINOSITOL 4,5-BISPHOSPHATE-BINDING PROTEIN SLM1-RELATED"/>
    <property type="match status" value="1"/>
</dbReference>
<keyword evidence="6" id="KW-1185">Reference proteome</keyword>
<protein>
    <recommendedName>
        <fullName evidence="4">PH domain-containing protein</fullName>
    </recommendedName>
</protein>
<dbReference type="PROSITE" id="PS50003">
    <property type="entry name" value="PH_DOMAIN"/>
    <property type="match status" value="1"/>
</dbReference>
<dbReference type="AlphaFoldDB" id="H2B0R3"/>
<dbReference type="GO" id="GO:0030950">
    <property type="term" value="P:establishment or maintenance of actin cytoskeleton polarity"/>
    <property type="evidence" value="ECO:0007669"/>
    <property type="project" value="EnsemblFungi"/>
</dbReference>
<dbReference type="GO" id="GO:0001558">
    <property type="term" value="P:regulation of cell growth"/>
    <property type="evidence" value="ECO:0007669"/>
    <property type="project" value="EnsemblFungi"/>
</dbReference>
<keyword evidence="2" id="KW-0597">Phosphoprotein</keyword>
<dbReference type="InterPro" id="IPR046869">
    <property type="entry name" value="SLM1/RGC1-like_PH"/>
</dbReference>
<dbReference type="EMBL" id="HE650830">
    <property type="protein sequence ID" value="CCF60213.1"/>
    <property type="molecule type" value="Genomic_DNA"/>
</dbReference>
<dbReference type="InterPro" id="IPR046868">
    <property type="entry name" value="BAR_4"/>
</dbReference>
<dbReference type="STRING" id="1071382.H2B0R3"/>
<accession>H2B0R3</accession>
<dbReference type="InterPro" id="IPR043453">
    <property type="entry name" value="Slm1_PH"/>
</dbReference>
<dbReference type="InParanoid" id="H2B0R3"/>
<dbReference type="InterPro" id="IPR001849">
    <property type="entry name" value="PH_domain"/>
</dbReference>
<dbReference type="Pfam" id="PF20399">
    <property type="entry name" value="PH_20"/>
    <property type="match status" value="1"/>
</dbReference>
<evidence type="ECO:0000313" key="6">
    <source>
        <dbReference type="Proteomes" id="UP000005220"/>
    </source>
</evidence>
<dbReference type="SMART" id="SM00233">
    <property type="entry name" value="PH"/>
    <property type="match status" value="1"/>
</dbReference>
<dbReference type="InterPro" id="IPR011993">
    <property type="entry name" value="PH-like_dom_sf"/>
</dbReference>
<dbReference type="GO" id="GO:0035091">
    <property type="term" value="F:phosphatidylinositol binding"/>
    <property type="evidence" value="ECO:0007669"/>
    <property type="project" value="UniProtKB-ARBA"/>
</dbReference>